<dbReference type="STRING" id="512565.AMIS_2320"/>
<dbReference type="Proteomes" id="UP000007882">
    <property type="component" value="Chromosome"/>
</dbReference>
<dbReference type="InterPro" id="IPR010260">
    <property type="entry name" value="AlpA"/>
</dbReference>
<dbReference type="Pfam" id="PF05930">
    <property type="entry name" value="Phage_AlpA"/>
    <property type="match status" value="1"/>
</dbReference>
<reference evidence="1 2" key="1">
    <citation type="submission" date="2012-02" db="EMBL/GenBank/DDBJ databases">
        <title>Complete genome sequence of Actinoplanes missouriensis 431 (= NBRC 102363).</title>
        <authorList>
            <person name="Ohnishi Y."/>
            <person name="Ishikawa J."/>
            <person name="Sekine M."/>
            <person name="Hosoyama A."/>
            <person name="Harada T."/>
            <person name="Narita H."/>
            <person name="Hata T."/>
            <person name="Konno Y."/>
            <person name="Tutikane K."/>
            <person name="Fujita N."/>
            <person name="Horinouchi S."/>
            <person name="Hayakawa M."/>
        </authorList>
    </citation>
    <scope>NUCLEOTIDE SEQUENCE [LARGE SCALE GENOMIC DNA]</scope>
    <source>
        <strain evidence="2">ATCC 14538 / DSM 43046 / CBS 188.64 / JCM 3121 / NBRC 102363 / NCIMB 12654 / NRRL B-3342 / UNCC 431</strain>
    </source>
</reference>
<proteinExistence type="predicted"/>
<keyword evidence="2" id="KW-1185">Reference proteome</keyword>
<dbReference type="Gene3D" id="1.10.238.160">
    <property type="match status" value="1"/>
</dbReference>
<sequence length="66" mass="7553">MIHLMGRAEIRSRLGLSRARIYQLTQRPDFPKPCAELLGGGIWLADDVEAWIRQYRPELAEGPDAF</sequence>
<protein>
    <submittedName>
        <fullName evidence="1">Putative regulatory protein</fullName>
    </submittedName>
</protein>
<evidence type="ECO:0000313" key="1">
    <source>
        <dbReference type="EMBL" id="BAL85452.1"/>
    </source>
</evidence>
<accession>I0GXG5</accession>
<dbReference type="EMBL" id="AP012319">
    <property type="protein sequence ID" value="BAL85452.1"/>
    <property type="molecule type" value="Genomic_DNA"/>
</dbReference>
<name>I0GXG5_ACTM4</name>
<organism evidence="1 2">
    <name type="scientific">Actinoplanes missouriensis (strain ATCC 14538 / DSM 43046 / CBS 188.64 / JCM 3121 / NBRC 102363 / NCIMB 12654 / NRRL B-3342 / UNCC 431)</name>
    <dbReference type="NCBI Taxonomy" id="512565"/>
    <lineage>
        <taxon>Bacteria</taxon>
        <taxon>Bacillati</taxon>
        <taxon>Actinomycetota</taxon>
        <taxon>Actinomycetes</taxon>
        <taxon>Micromonosporales</taxon>
        <taxon>Micromonosporaceae</taxon>
        <taxon>Actinoplanes</taxon>
    </lineage>
</organism>
<dbReference type="HOGENOM" id="CLU_140176_17_1_11"/>
<dbReference type="eggNOG" id="COG3311">
    <property type="taxonomic scope" value="Bacteria"/>
</dbReference>
<dbReference type="AlphaFoldDB" id="I0GXG5"/>
<dbReference type="KEGG" id="ams:AMIS_2320"/>
<gene>
    <name evidence="1" type="ordered locus">AMIS_2320</name>
</gene>
<evidence type="ECO:0000313" key="2">
    <source>
        <dbReference type="Proteomes" id="UP000007882"/>
    </source>
</evidence>